<keyword evidence="4" id="KW-1185">Reference proteome</keyword>
<sequence length="652" mass="70666">MTIHAPTTPRPTPVFTDRSRNLDDVVALGYPDLGSTTTTGARRSLPTASTGFPSAVAASSSSHPPPAGPCRSAPPKPPRRRSANLVGRSVLSHRPPSPCNPLPVVDMVAASMAPQRWSVVAMAVKAAGSVRSGPHLRLLAWTSLVARISFGTTIKLPERKRNKPSFHMTHTTTYNSDVVSSMEDHRGEGNDGGIRMISSDELCKHVAASDRLKHPIDKLRTTKDFATNPAEDSGWREGTPGCVDDEAGEEEEEPKLEHDKHEGHCMAGSAATSNLGDLRGAKGRGFWPAAHPERLSPAPPVGAVAQQVVDGNESAGDERRRGDGHRRMMQSPLLRHGSVLCIAPSTLSPQEALVLPTQNPKLFTPVFLLIALPSFLVLSTNVLFVQPLSMDMAELAIKLQTTDPSSAEYRMILEELKHDVTQLILVVVAVELVALVLGFVNQCVGFFAASSTYSGDRYSLPELLRKAMKGNLKGPLITIAMVTVLRVTYMALLGVLIYSVMQVQRHYLIKVLSVQVLLFVLCFLAFLYFNVVGMVSVAVSVGDTERRGIRALRQAWRLMTRVRRKEGLVLVVAICLLSIAVSPVNLVAAAYTKNMVLGLCLLVVYALLSGAEQLFYFAAATVYYCQAMDSKGEAMDYAYAKIPTGKENNIAQ</sequence>
<dbReference type="PANTHER" id="PTHR34483">
    <property type="entry name" value="OS09G0129800 PROTEIN"/>
    <property type="match status" value="1"/>
</dbReference>
<dbReference type="Gramene" id="ORUFI09G01400.1">
    <property type="protein sequence ID" value="ORUFI09G01400.1"/>
    <property type="gene ID" value="ORUFI09G01400"/>
</dbReference>
<feature type="compositionally biased region" description="Polar residues" evidence="1">
    <location>
        <begin position="34"/>
        <end position="52"/>
    </location>
</feature>
<feature type="transmembrane region" description="Helical" evidence="2">
    <location>
        <begin position="362"/>
        <end position="385"/>
    </location>
</feature>
<feature type="transmembrane region" description="Helical" evidence="2">
    <location>
        <begin position="507"/>
        <end position="529"/>
    </location>
</feature>
<name>A0A0E0QN45_ORYRU</name>
<feature type="region of interest" description="Disordered" evidence="1">
    <location>
        <begin position="1"/>
        <end position="20"/>
    </location>
</feature>
<organism evidence="3 4">
    <name type="scientific">Oryza rufipogon</name>
    <name type="common">Brownbeard rice</name>
    <name type="synonym">Asian wild rice</name>
    <dbReference type="NCBI Taxonomy" id="4529"/>
    <lineage>
        <taxon>Eukaryota</taxon>
        <taxon>Viridiplantae</taxon>
        <taxon>Streptophyta</taxon>
        <taxon>Embryophyta</taxon>
        <taxon>Tracheophyta</taxon>
        <taxon>Spermatophyta</taxon>
        <taxon>Magnoliopsida</taxon>
        <taxon>Liliopsida</taxon>
        <taxon>Poales</taxon>
        <taxon>Poaceae</taxon>
        <taxon>BOP clade</taxon>
        <taxon>Oryzoideae</taxon>
        <taxon>Oryzeae</taxon>
        <taxon>Oryzinae</taxon>
        <taxon>Oryza</taxon>
    </lineage>
</organism>
<feature type="compositionally biased region" description="Acidic residues" evidence="1">
    <location>
        <begin position="243"/>
        <end position="254"/>
    </location>
</feature>
<reference evidence="3" key="2">
    <citation type="submission" date="2015-06" db="UniProtKB">
        <authorList>
            <consortium name="EnsemblPlants"/>
        </authorList>
    </citation>
    <scope>IDENTIFICATION</scope>
</reference>
<evidence type="ECO:0000256" key="2">
    <source>
        <dbReference type="SAM" id="Phobius"/>
    </source>
</evidence>
<evidence type="ECO:0000313" key="4">
    <source>
        <dbReference type="Proteomes" id="UP000008022"/>
    </source>
</evidence>
<feature type="transmembrane region" description="Helical" evidence="2">
    <location>
        <begin position="596"/>
        <end position="625"/>
    </location>
</feature>
<evidence type="ECO:0000256" key="1">
    <source>
        <dbReference type="SAM" id="MobiDB-lite"/>
    </source>
</evidence>
<dbReference type="HOGENOM" id="CLU_027918_0_0_1"/>
<keyword evidence="2" id="KW-1133">Transmembrane helix</keyword>
<feature type="compositionally biased region" description="Pro residues" evidence="1">
    <location>
        <begin position="63"/>
        <end position="76"/>
    </location>
</feature>
<keyword evidence="2" id="KW-0812">Transmembrane</keyword>
<dbReference type="PANTHER" id="PTHR34483:SF7">
    <property type="entry name" value="TRANSMEMBRANE PROTEIN"/>
    <property type="match status" value="1"/>
</dbReference>
<dbReference type="eggNOG" id="ENOG502R5NC">
    <property type="taxonomic scope" value="Eukaryota"/>
</dbReference>
<proteinExistence type="predicted"/>
<feature type="region of interest" description="Disordered" evidence="1">
    <location>
        <begin position="223"/>
        <end position="261"/>
    </location>
</feature>
<accession>A0A0E0QN45</accession>
<keyword evidence="2" id="KW-0472">Membrane</keyword>
<feature type="region of interest" description="Disordered" evidence="1">
    <location>
        <begin position="28"/>
        <end position="82"/>
    </location>
</feature>
<feature type="compositionally biased region" description="Low complexity" evidence="1">
    <location>
        <begin position="53"/>
        <end position="62"/>
    </location>
</feature>
<evidence type="ECO:0000313" key="3">
    <source>
        <dbReference type="EnsemblPlants" id="ORUFI09G01400.1"/>
    </source>
</evidence>
<feature type="transmembrane region" description="Helical" evidence="2">
    <location>
        <begin position="476"/>
        <end position="501"/>
    </location>
</feature>
<protein>
    <submittedName>
        <fullName evidence="3">Uncharacterized protein</fullName>
    </submittedName>
</protein>
<feature type="transmembrane region" description="Helical" evidence="2">
    <location>
        <begin position="567"/>
        <end position="590"/>
    </location>
</feature>
<feature type="transmembrane region" description="Helical" evidence="2">
    <location>
        <begin position="423"/>
        <end position="449"/>
    </location>
</feature>
<dbReference type="EnsemblPlants" id="ORUFI09G01400.1">
    <property type="protein sequence ID" value="ORUFI09G01400.1"/>
    <property type="gene ID" value="ORUFI09G01400"/>
</dbReference>
<dbReference type="AlphaFoldDB" id="A0A0E0QN45"/>
<dbReference type="Proteomes" id="UP000008022">
    <property type="component" value="Unassembled WGS sequence"/>
</dbReference>
<reference evidence="4" key="1">
    <citation type="submission" date="2013-06" db="EMBL/GenBank/DDBJ databases">
        <authorList>
            <person name="Zhao Q."/>
        </authorList>
    </citation>
    <scope>NUCLEOTIDE SEQUENCE</scope>
    <source>
        <strain evidence="4">cv. W1943</strain>
    </source>
</reference>